<comment type="caution">
    <text evidence="1">The sequence shown here is derived from an EMBL/GenBank/DDBJ whole genome shotgun (WGS) entry which is preliminary data.</text>
</comment>
<reference evidence="2" key="1">
    <citation type="journal article" date="2023" name="G3 (Bethesda)">
        <title>Genome assembly and association tests identify interacting loci associated with vigor, precocity, and sex in interspecific pistachio rootstocks.</title>
        <authorList>
            <person name="Palmer W."/>
            <person name="Jacygrad E."/>
            <person name="Sagayaradj S."/>
            <person name="Cavanaugh K."/>
            <person name="Han R."/>
            <person name="Bertier L."/>
            <person name="Beede B."/>
            <person name="Kafkas S."/>
            <person name="Golino D."/>
            <person name="Preece J."/>
            <person name="Michelmore R."/>
        </authorList>
    </citation>
    <scope>NUCLEOTIDE SEQUENCE [LARGE SCALE GENOMIC DNA]</scope>
</reference>
<sequence>MGRKLAFCLILFYLAVACPAQSPPISNLSSVMVSDGIQAVEKPIFILLNSLISSDTCEQAYGFLPCTTSLFCNIFLIFVYGYLMFQGAKILSNGSAILLQILGPGIIGGLLLPVLGSAPDAAIILASGLTGNKETAQSQVSVGMGLMAGSTVMLLTILWGSCLIVGKLFDAIDENSDRKLSATELRALIIGIQFEEIDINNDDVVRQLMEEFDTSRDLHIDVEEFITGISRWLCKVKRSATSHVSLRDAIVDEMQKTIPEFDLLGHQSDDVVENAVDNFSTASGVPSFFVSFILLLFVTSSEVVSTLTFASRKSLKTASLTYSQIYGSVTMSNILSVSVFLGLVYFRQLTWKFSAEVLVILLVCIPTGLIVSFRTTFPLWMCVVAYALYPFSLLWCMFLDGPSPLQFIRSRELQ</sequence>
<evidence type="ECO:0000313" key="1">
    <source>
        <dbReference type="EMBL" id="KAJ0112538.1"/>
    </source>
</evidence>
<gene>
    <name evidence="1" type="ORF">Patl1_02393</name>
</gene>
<proteinExistence type="predicted"/>
<keyword evidence="2" id="KW-1185">Reference proteome</keyword>
<accession>A0ACC1CA23</accession>
<dbReference type="Proteomes" id="UP001164250">
    <property type="component" value="Chromosome 1"/>
</dbReference>
<protein>
    <submittedName>
        <fullName evidence="1">Uncharacterized protein</fullName>
    </submittedName>
</protein>
<evidence type="ECO:0000313" key="2">
    <source>
        <dbReference type="Proteomes" id="UP001164250"/>
    </source>
</evidence>
<name>A0ACC1CA23_9ROSI</name>
<organism evidence="1 2">
    <name type="scientific">Pistacia atlantica</name>
    <dbReference type="NCBI Taxonomy" id="434234"/>
    <lineage>
        <taxon>Eukaryota</taxon>
        <taxon>Viridiplantae</taxon>
        <taxon>Streptophyta</taxon>
        <taxon>Embryophyta</taxon>
        <taxon>Tracheophyta</taxon>
        <taxon>Spermatophyta</taxon>
        <taxon>Magnoliopsida</taxon>
        <taxon>eudicotyledons</taxon>
        <taxon>Gunneridae</taxon>
        <taxon>Pentapetalae</taxon>
        <taxon>rosids</taxon>
        <taxon>malvids</taxon>
        <taxon>Sapindales</taxon>
        <taxon>Anacardiaceae</taxon>
        <taxon>Pistacia</taxon>
    </lineage>
</organism>
<dbReference type="EMBL" id="CM047897">
    <property type="protein sequence ID" value="KAJ0112538.1"/>
    <property type="molecule type" value="Genomic_DNA"/>
</dbReference>